<name>A0A1I3CZ05_9PLAN</name>
<feature type="transmembrane region" description="Helical" evidence="1">
    <location>
        <begin position="31"/>
        <end position="48"/>
    </location>
</feature>
<keyword evidence="3" id="KW-1185">Reference proteome</keyword>
<evidence type="ECO:0000313" key="2">
    <source>
        <dbReference type="EMBL" id="SFH79780.1"/>
    </source>
</evidence>
<reference evidence="3" key="1">
    <citation type="submission" date="2016-10" db="EMBL/GenBank/DDBJ databases">
        <authorList>
            <person name="Varghese N."/>
            <person name="Submissions S."/>
        </authorList>
    </citation>
    <scope>NUCLEOTIDE SEQUENCE [LARGE SCALE GENOMIC DNA]</scope>
    <source>
        <strain evidence="3">DSM 26348</strain>
    </source>
</reference>
<evidence type="ECO:0000256" key="1">
    <source>
        <dbReference type="SAM" id="Phobius"/>
    </source>
</evidence>
<proteinExistence type="predicted"/>
<keyword evidence="1" id="KW-1133">Transmembrane helix</keyword>
<dbReference type="AlphaFoldDB" id="A0A1I3CZ05"/>
<gene>
    <name evidence="2" type="ORF">SAMN05421753_10325</name>
</gene>
<dbReference type="Proteomes" id="UP000199518">
    <property type="component" value="Unassembled WGS sequence"/>
</dbReference>
<sequence length="52" mass="6192">MFALLAAYSFRQYMNAYSRYANNFWDNMTPMQYGCLLIFIAICGYILMRSSR</sequence>
<protein>
    <submittedName>
        <fullName evidence="2">Uncharacterized protein</fullName>
    </submittedName>
</protein>
<dbReference type="EMBL" id="FOQD01000003">
    <property type="protein sequence ID" value="SFH79780.1"/>
    <property type="molecule type" value="Genomic_DNA"/>
</dbReference>
<keyword evidence="1" id="KW-0812">Transmembrane</keyword>
<accession>A0A1I3CZ05</accession>
<dbReference type="RefSeq" id="WP_175517126.1">
    <property type="nucleotide sequence ID" value="NZ_FOQD01000003.1"/>
</dbReference>
<organism evidence="2 3">
    <name type="scientific">Planctomicrobium piriforme</name>
    <dbReference type="NCBI Taxonomy" id="1576369"/>
    <lineage>
        <taxon>Bacteria</taxon>
        <taxon>Pseudomonadati</taxon>
        <taxon>Planctomycetota</taxon>
        <taxon>Planctomycetia</taxon>
        <taxon>Planctomycetales</taxon>
        <taxon>Planctomycetaceae</taxon>
        <taxon>Planctomicrobium</taxon>
    </lineage>
</organism>
<evidence type="ECO:0000313" key="3">
    <source>
        <dbReference type="Proteomes" id="UP000199518"/>
    </source>
</evidence>
<keyword evidence="1" id="KW-0472">Membrane</keyword>